<protein>
    <recommendedName>
        <fullName evidence="4">Protein-L-isoaspartate O-methyltransferase</fullName>
        <ecNumber evidence="3">2.1.1.77</ecNumber>
    </recommendedName>
    <alternativeName>
        <fullName evidence="11">L-isoaspartyl protein carboxyl methyltransferase</fullName>
    </alternativeName>
    <alternativeName>
        <fullName evidence="9">Protein L-isoaspartyl methyltransferase</fullName>
    </alternativeName>
    <alternativeName>
        <fullName evidence="10">Protein-beta-aspartate methyltransferase</fullName>
    </alternativeName>
</protein>
<evidence type="ECO:0000256" key="2">
    <source>
        <dbReference type="ARBA" id="ARBA00005369"/>
    </source>
</evidence>
<evidence type="ECO:0000256" key="9">
    <source>
        <dbReference type="ARBA" id="ARBA00030757"/>
    </source>
</evidence>
<feature type="region of interest" description="Disordered" evidence="12">
    <location>
        <begin position="78"/>
        <end position="97"/>
    </location>
</feature>
<sequence length="384" mass="41490">MMSTEPEQAFADTLTASGRLGPTWRAAYEAVPRHQFIPAVAWVVPDGPEPGYPIDRGQDPDGWMRAVYSDASIVTQLDDGDSDLTTGKGTPSSSGSAPGIVFAALDTLDIRDHHRVMEIGTGTGWTAALLSQRVGAHNVVSIEVDEQVAGQAEKNLTAAGHTPHLIVGDGAAGCPPRAPYDRVHGTCAVATFPYAWVEQTRPGGVIVAPWAPLYGSGQLARLVVDTNGRASGRFPALVSYMMLRSQRRTVRWNPHHADEARETTTRIDPRTLAEAPYAADLMIGALVPGVARIPAPSDDGSGRFSLLFVEAEKDDAAWAAVDYVPGEAEYRVTSFGHRDLWQEVSDAFLRWIACGQPERRRFGLTVTPEGQRLWLDDPCQPVTS</sequence>
<dbReference type="Pfam" id="PF01135">
    <property type="entry name" value="PCMT"/>
    <property type="match status" value="1"/>
</dbReference>
<reference evidence="13 14" key="1">
    <citation type="submission" date="2021-01" db="EMBL/GenBank/DDBJ databases">
        <title>WGS of actinomycetes isolated from Thailand.</title>
        <authorList>
            <person name="Thawai C."/>
        </authorList>
    </citation>
    <scope>NUCLEOTIDE SEQUENCE [LARGE SCALE GENOMIC DNA]</scope>
    <source>
        <strain evidence="13 14">CA3R110</strain>
    </source>
</reference>
<feature type="compositionally biased region" description="Low complexity" evidence="12">
    <location>
        <begin position="85"/>
        <end position="97"/>
    </location>
</feature>
<keyword evidence="7" id="KW-0808">Transferase</keyword>
<evidence type="ECO:0000256" key="3">
    <source>
        <dbReference type="ARBA" id="ARBA00011890"/>
    </source>
</evidence>
<dbReference type="GO" id="GO:0032259">
    <property type="term" value="P:methylation"/>
    <property type="evidence" value="ECO:0007669"/>
    <property type="project" value="UniProtKB-KW"/>
</dbReference>
<evidence type="ECO:0000256" key="11">
    <source>
        <dbReference type="ARBA" id="ARBA00031350"/>
    </source>
</evidence>
<dbReference type="Proteomes" id="UP000621510">
    <property type="component" value="Unassembled WGS sequence"/>
</dbReference>
<comment type="caution">
    <text evidence="13">The sequence shown here is derived from an EMBL/GenBank/DDBJ whole genome shotgun (WGS) entry which is preliminary data.</text>
</comment>
<evidence type="ECO:0000256" key="10">
    <source>
        <dbReference type="ARBA" id="ARBA00031323"/>
    </source>
</evidence>
<accession>A0ABS1Q2E7</accession>
<dbReference type="CDD" id="cd02440">
    <property type="entry name" value="AdoMet_MTases"/>
    <property type="match status" value="1"/>
</dbReference>
<evidence type="ECO:0000256" key="1">
    <source>
        <dbReference type="ARBA" id="ARBA00004496"/>
    </source>
</evidence>
<evidence type="ECO:0000256" key="5">
    <source>
        <dbReference type="ARBA" id="ARBA00022490"/>
    </source>
</evidence>
<keyword evidence="14" id="KW-1185">Reference proteome</keyword>
<keyword evidence="5" id="KW-0963">Cytoplasm</keyword>
<dbReference type="EMBL" id="JAERRG010000026">
    <property type="protein sequence ID" value="MBL1118834.1"/>
    <property type="molecule type" value="Genomic_DNA"/>
</dbReference>
<organism evidence="13 14">
    <name type="scientific">Streptomyces endocoffeicus</name>
    <dbReference type="NCBI Taxonomy" id="2898945"/>
    <lineage>
        <taxon>Bacteria</taxon>
        <taxon>Bacillati</taxon>
        <taxon>Actinomycetota</taxon>
        <taxon>Actinomycetes</taxon>
        <taxon>Kitasatosporales</taxon>
        <taxon>Streptomycetaceae</taxon>
        <taxon>Streptomyces</taxon>
    </lineage>
</organism>
<comment type="subcellular location">
    <subcellularLocation>
        <location evidence="1">Cytoplasm</location>
    </subcellularLocation>
</comment>
<dbReference type="PANTHER" id="PTHR11579">
    <property type="entry name" value="PROTEIN-L-ISOASPARTATE O-METHYLTRANSFERASE"/>
    <property type="match status" value="1"/>
</dbReference>
<dbReference type="PANTHER" id="PTHR11579:SF0">
    <property type="entry name" value="PROTEIN-L-ISOASPARTATE(D-ASPARTATE) O-METHYLTRANSFERASE"/>
    <property type="match status" value="1"/>
</dbReference>
<dbReference type="InterPro" id="IPR029063">
    <property type="entry name" value="SAM-dependent_MTases_sf"/>
</dbReference>
<name>A0ABS1Q2E7_9ACTN</name>
<gene>
    <name evidence="13" type="ORF">JK364_41705</name>
</gene>
<dbReference type="GO" id="GO:0008168">
    <property type="term" value="F:methyltransferase activity"/>
    <property type="evidence" value="ECO:0007669"/>
    <property type="project" value="UniProtKB-KW"/>
</dbReference>
<evidence type="ECO:0000256" key="8">
    <source>
        <dbReference type="ARBA" id="ARBA00022691"/>
    </source>
</evidence>
<keyword evidence="6 13" id="KW-0489">Methyltransferase</keyword>
<dbReference type="Gene3D" id="3.40.50.150">
    <property type="entry name" value="Vaccinia Virus protein VP39"/>
    <property type="match status" value="1"/>
</dbReference>
<evidence type="ECO:0000256" key="6">
    <source>
        <dbReference type="ARBA" id="ARBA00022603"/>
    </source>
</evidence>
<keyword evidence="8" id="KW-0949">S-adenosyl-L-methionine</keyword>
<dbReference type="RefSeq" id="WP_201856637.1">
    <property type="nucleotide sequence ID" value="NZ_JAERRG010000026.1"/>
</dbReference>
<dbReference type="EC" id="2.1.1.77" evidence="3"/>
<dbReference type="InterPro" id="IPR000682">
    <property type="entry name" value="PCMT"/>
</dbReference>
<proteinExistence type="inferred from homology"/>
<evidence type="ECO:0000256" key="4">
    <source>
        <dbReference type="ARBA" id="ARBA00013346"/>
    </source>
</evidence>
<comment type="similarity">
    <text evidence="2">Belongs to the methyltransferase superfamily. L-isoaspartyl/D-aspartyl protein methyltransferase family.</text>
</comment>
<evidence type="ECO:0000313" key="13">
    <source>
        <dbReference type="EMBL" id="MBL1118834.1"/>
    </source>
</evidence>
<evidence type="ECO:0000256" key="12">
    <source>
        <dbReference type="SAM" id="MobiDB-lite"/>
    </source>
</evidence>
<evidence type="ECO:0000256" key="7">
    <source>
        <dbReference type="ARBA" id="ARBA00022679"/>
    </source>
</evidence>
<dbReference type="SUPFAM" id="SSF53335">
    <property type="entry name" value="S-adenosyl-L-methionine-dependent methyltransferases"/>
    <property type="match status" value="1"/>
</dbReference>
<evidence type="ECO:0000313" key="14">
    <source>
        <dbReference type="Proteomes" id="UP000621510"/>
    </source>
</evidence>